<keyword evidence="4" id="KW-0853">WD repeat</keyword>
<evidence type="ECO:0000259" key="7">
    <source>
        <dbReference type="Pfam" id="PF00171"/>
    </source>
</evidence>
<comment type="similarity">
    <text evidence="1">Belongs to the aldehyde dehydrogenase family.</text>
</comment>
<evidence type="ECO:0000256" key="6">
    <source>
        <dbReference type="SAM" id="Phobius"/>
    </source>
</evidence>
<dbReference type="Pfam" id="PF00400">
    <property type="entry name" value="WD40"/>
    <property type="match status" value="4"/>
</dbReference>
<feature type="compositionally biased region" description="Low complexity" evidence="5">
    <location>
        <begin position="44"/>
        <end position="54"/>
    </location>
</feature>
<sequence length="1112" mass="124407">MSDAPSKNAGKRARVFDLNEMMKQTLQNAPKSAELPSSSTNFPSHSENSSSAVSEADDDDDDFMPLLPPNFGQKKEEPSSSKDVEEDDEEGDSDFDESEAVSTIKLIPAACEAKITHGTQGISAMRVEPAGVRFATGGLDYYVKLFDFQKMDMSMRCDKELLPAESHIINSMAFSPNGETLVVASGEAVIRLLDRAGKQWSETVRGDQYLVDLNITKGHTATVNCVEFNPLNKSEFLSCSDDGSLRIWSLEDHKVITKCINKHRKVIKTKGANGKRVSPQVCTYSPDGKWIAAGCDDGSIQAWKYGSQYVNVNYLVRNAHNGSITSIAFSPDSRRILSRGFDDTLKMWSMDNNKNAILVKTGLENGFKSTDCGFSPRAELVFTGTSSPNRETPGSLMFFDPQTFDLVYKIDYPGVSCHRITWHPRLNQILCGLSDGTIHIYYDQSISSRGVMSCVTKPLKRNRAAEVVREDMVLSPLSLEMFQPRGEEGEEKEVTAWRLKKYLRMQDNKLRPEFRKPADMPINGKSANGRVAASGGSLHSYLAKQIGTARNAEFLRDTDVRASILKHAKDAEENPLYIDKAYRKTQPKKIFQETAVEPEDQDEEELQPVFKMPRTNEAMPSYTELVETQRKFFRSGETKSVKFRKQQLTKLKLFLEENREALTDAVWKDLRRRHESTDLLEVSMCISEIEYFLKNLDDWAKATHVEKTFVTALDKPVIEKDPKGVVLIVSPWNYPVSMIVLPLIPALAAGNTVIVKPSELSENVAATFEKLIPKYFEPNYISIVTGAIPETTELLKERFDHILYTGCPPVAKIIMAAAAKHLTPVTLELGGKCPVIVESDADIDLSAKRVAWGKWVNCGQTCLAPDYVMVQSDVKPKFIQSMTKYLREFYGDDVKASKDYARIINQRHFDRISKLLDETKGAQLIGGERDRADLFIPPTVLDVEKTDVFMHDEIFGPVLPIITVKNLSEALEFIADGEKPLAAYIFTRNEAKVKRLVTETSSGGITVNDVLMHMTVDTLPFGGVGVSGMGRYRGKFGFDTFTHEKAVLHRGFFGESLLSSRYPPMSQQKLAQMKRLTGKRVSLNILNVATLPVVFVSVLFGMIVQKYTRALH</sequence>
<feature type="repeat" description="WD" evidence="4">
    <location>
        <begin position="216"/>
        <end position="258"/>
    </location>
</feature>
<keyword evidence="6" id="KW-0472">Membrane</keyword>
<dbReference type="SMART" id="SM00320">
    <property type="entry name" value="WD40"/>
    <property type="match status" value="6"/>
</dbReference>
<proteinExistence type="inferred from homology"/>
<organism evidence="8 9">
    <name type="scientific">Caenorhabditis angaria</name>
    <dbReference type="NCBI Taxonomy" id="860376"/>
    <lineage>
        <taxon>Eukaryota</taxon>
        <taxon>Metazoa</taxon>
        <taxon>Ecdysozoa</taxon>
        <taxon>Nematoda</taxon>
        <taxon>Chromadorea</taxon>
        <taxon>Rhabditida</taxon>
        <taxon>Rhabditina</taxon>
        <taxon>Rhabditomorpha</taxon>
        <taxon>Rhabditoidea</taxon>
        <taxon>Rhabditidae</taxon>
        <taxon>Peloderinae</taxon>
        <taxon>Caenorhabditis</taxon>
    </lineage>
</organism>
<accession>A0A9P1IYG7</accession>
<dbReference type="GO" id="GO:0006081">
    <property type="term" value="P:aldehyde metabolic process"/>
    <property type="evidence" value="ECO:0007669"/>
    <property type="project" value="InterPro"/>
</dbReference>
<feature type="transmembrane region" description="Helical" evidence="6">
    <location>
        <begin position="1085"/>
        <end position="1104"/>
    </location>
</feature>
<dbReference type="FunFam" id="3.40.309.10:FF:000003">
    <property type="entry name" value="Aldehyde dehydrogenase"/>
    <property type="match status" value="1"/>
</dbReference>
<dbReference type="PROSITE" id="PS50294">
    <property type="entry name" value="WD_REPEATS_REGION"/>
    <property type="match status" value="2"/>
</dbReference>
<dbReference type="Gene3D" id="3.40.605.10">
    <property type="entry name" value="Aldehyde Dehydrogenase, Chain A, domain 1"/>
    <property type="match status" value="1"/>
</dbReference>
<dbReference type="Gene3D" id="3.40.309.10">
    <property type="entry name" value="Aldehyde Dehydrogenase, Chain A, domain 2"/>
    <property type="match status" value="1"/>
</dbReference>
<gene>
    <name evidence="8" type="ORF">CAMP_LOCUS15653</name>
</gene>
<dbReference type="SUPFAM" id="SSF50978">
    <property type="entry name" value="WD40 repeat-like"/>
    <property type="match status" value="1"/>
</dbReference>
<feature type="compositionally biased region" description="Acidic residues" evidence="5">
    <location>
        <begin position="84"/>
        <end position="99"/>
    </location>
</feature>
<dbReference type="InterPro" id="IPR015590">
    <property type="entry name" value="Aldehyde_DH_dom"/>
</dbReference>
<dbReference type="InterPro" id="IPR016161">
    <property type="entry name" value="Ald_DH/histidinol_DH"/>
</dbReference>
<dbReference type="InterPro" id="IPR016163">
    <property type="entry name" value="Ald_DH_C"/>
</dbReference>
<dbReference type="PROSITE" id="PS50082">
    <property type="entry name" value="WD_REPEATS_2"/>
    <property type="match status" value="2"/>
</dbReference>
<evidence type="ECO:0000256" key="3">
    <source>
        <dbReference type="ARBA" id="ARBA00023027"/>
    </source>
</evidence>
<keyword evidence="6" id="KW-1133">Transmembrane helix</keyword>
<dbReference type="InterPro" id="IPR015943">
    <property type="entry name" value="WD40/YVTN_repeat-like_dom_sf"/>
</dbReference>
<dbReference type="FunFam" id="2.130.10.10:FF:001319">
    <property type="entry name" value="Gastrulation defective protein 1"/>
    <property type="match status" value="1"/>
</dbReference>
<evidence type="ECO:0000256" key="2">
    <source>
        <dbReference type="ARBA" id="ARBA00023002"/>
    </source>
</evidence>
<reference evidence="8" key="1">
    <citation type="submission" date="2022-11" db="EMBL/GenBank/DDBJ databases">
        <authorList>
            <person name="Kikuchi T."/>
        </authorList>
    </citation>
    <scope>NUCLEOTIDE SEQUENCE</scope>
    <source>
        <strain evidence="8">PS1010</strain>
    </source>
</reference>
<dbReference type="InterPro" id="IPR012394">
    <property type="entry name" value="Aldehyde_DH_NAD(P)"/>
</dbReference>
<dbReference type="GO" id="GO:0004029">
    <property type="term" value="F:aldehyde dehydrogenase (NAD+) activity"/>
    <property type="evidence" value="ECO:0007669"/>
    <property type="project" value="TreeGrafter"/>
</dbReference>
<dbReference type="FunFam" id="3.40.605.10:FF:000004">
    <property type="entry name" value="Aldehyde dehydrogenase"/>
    <property type="match status" value="1"/>
</dbReference>
<evidence type="ECO:0000256" key="5">
    <source>
        <dbReference type="SAM" id="MobiDB-lite"/>
    </source>
</evidence>
<keyword evidence="2" id="KW-0560">Oxidoreductase</keyword>
<dbReference type="Proteomes" id="UP001152747">
    <property type="component" value="Unassembled WGS sequence"/>
</dbReference>
<dbReference type="InterPro" id="IPR001680">
    <property type="entry name" value="WD40_rpt"/>
</dbReference>
<evidence type="ECO:0000313" key="8">
    <source>
        <dbReference type="EMBL" id="CAI5453016.1"/>
    </source>
</evidence>
<dbReference type="Gene3D" id="2.130.10.10">
    <property type="entry name" value="YVTN repeat-like/Quinoprotein amine dehydrogenase"/>
    <property type="match status" value="2"/>
</dbReference>
<dbReference type="AlphaFoldDB" id="A0A9P1IYG7"/>
<dbReference type="EMBL" id="CANHGI010000005">
    <property type="protein sequence ID" value="CAI5453016.1"/>
    <property type="molecule type" value="Genomic_DNA"/>
</dbReference>
<dbReference type="OrthoDB" id="10264376at2759"/>
<dbReference type="GO" id="GO:0005737">
    <property type="term" value="C:cytoplasm"/>
    <property type="evidence" value="ECO:0007669"/>
    <property type="project" value="TreeGrafter"/>
</dbReference>
<protein>
    <recommendedName>
        <fullName evidence="7">Aldehyde dehydrogenase domain-containing protein</fullName>
    </recommendedName>
</protein>
<dbReference type="CDD" id="cd07087">
    <property type="entry name" value="ALDH_F3-13-14_CALDH-like"/>
    <property type="match status" value="1"/>
</dbReference>
<evidence type="ECO:0000256" key="1">
    <source>
        <dbReference type="ARBA" id="ARBA00009986"/>
    </source>
</evidence>
<dbReference type="SUPFAM" id="SSF53720">
    <property type="entry name" value="ALDH-like"/>
    <property type="match status" value="1"/>
</dbReference>
<feature type="compositionally biased region" description="Basic and acidic residues" evidence="5">
    <location>
        <begin position="73"/>
        <end position="83"/>
    </location>
</feature>
<keyword evidence="3" id="KW-0520">NAD</keyword>
<comment type="caution">
    <text evidence="8">The sequence shown here is derived from an EMBL/GenBank/DDBJ whole genome shotgun (WGS) entry which is preliminary data.</text>
</comment>
<dbReference type="PANTHER" id="PTHR43570:SF16">
    <property type="entry name" value="ALDEHYDE DEHYDROGENASE TYPE III, ISOFORM Q"/>
    <property type="match status" value="1"/>
</dbReference>
<feature type="compositionally biased region" description="Polar residues" evidence="5">
    <location>
        <begin position="22"/>
        <end position="43"/>
    </location>
</feature>
<dbReference type="InterPro" id="IPR016162">
    <property type="entry name" value="Ald_DH_N"/>
</dbReference>
<keyword evidence="6" id="KW-0812">Transmembrane</keyword>
<name>A0A9P1IYG7_9PELO</name>
<feature type="domain" description="Aldehyde dehydrogenase" evidence="7">
    <location>
        <begin position="622"/>
        <end position="1047"/>
    </location>
</feature>
<feature type="region of interest" description="Disordered" evidence="5">
    <location>
        <begin position="1"/>
        <end position="99"/>
    </location>
</feature>
<dbReference type="PANTHER" id="PTHR43570">
    <property type="entry name" value="ALDEHYDE DEHYDROGENASE"/>
    <property type="match status" value="1"/>
</dbReference>
<evidence type="ECO:0000313" key="9">
    <source>
        <dbReference type="Proteomes" id="UP001152747"/>
    </source>
</evidence>
<feature type="repeat" description="WD" evidence="4">
    <location>
        <begin position="317"/>
        <end position="358"/>
    </location>
</feature>
<keyword evidence="9" id="KW-1185">Reference proteome</keyword>
<dbReference type="InterPro" id="IPR036322">
    <property type="entry name" value="WD40_repeat_dom_sf"/>
</dbReference>
<evidence type="ECO:0000256" key="4">
    <source>
        <dbReference type="PROSITE-ProRule" id="PRU00221"/>
    </source>
</evidence>
<dbReference type="Pfam" id="PF00171">
    <property type="entry name" value="Aldedh"/>
    <property type="match status" value="1"/>
</dbReference>